<evidence type="ECO:0000313" key="3">
    <source>
        <dbReference type="Proteomes" id="UP000054248"/>
    </source>
</evidence>
<reference evidence="3" key="2">
    <citation type="submission" date="2015-01" db="EMBL/GenBank/DDBJ databases">
        <title>Evolutionary Origins and Diversification of the Mycorrhizal Mutualists.</title>
        <authorList>
            <consortium name="DOE Joint Genome Institute"/>
            <consortium name="Mycorrhizal Genomics Consortium"/>
            <person name="Kohler A."/>
            <person name="Kuo A."/>
            <person name="Nagy L.G."/>
            <person name="Floudas D."/>
            <person name="Copeland A."/>
            <person name="Barry K.W."/>
            <person name="Cichocki N."/>
            <person name="Veneault-Fourrey C."/>
            <person name="LaButti K."/>
            <person name="Lindquist E.A."/>
            <person name="Lipzen A."/>
            <person name="Lundell T."/>
            <person name="Morin E."/>
            <person name="Murat C."/>
            <person name="Riley R."/>
            <person name="Ohm R."/>
            <person name="Sun H."/>
            <person name="Tunlid A."/>
            <person name="Henrissat B."/>
            <person name="Grigoriev I.V."/>
            <person name="Hibbett D.S."/>
            <person name="Martin F."/>
        </authorList>
    </citation>
    <scope>NUCLEOTIDE SEQUENCE [LARGE SCALE GENOMIC DNA]</scope>
    <source>
        <strain evidence="3">MUT 4182</strain>
    </source>
</reference>
<dbReference type="Proteomes" id="UP000054248">
    <property type="component" value="Unassembled WGS sequence"/>
</dbReference>
<dbReference type="EMBL" id="KN823099">
    <property type="protein sequence ID" value="KIO22855.1"/>
    <property type="molecule type" value="Genomic_DNA"/>
</dbReference>
<dbReference type="HOGENOM" id="CLU_2185879_0_0_1"/>
<protein>
    <submittedName>
        <fullName evidence="2">Uncharacterized protein</fullName>
    </submittedName>
</protein>
<name>A0A0C3Q2U2_9AGAM</name>
<gene>
    <name evidence="2" type="ORF">M407DRAFT_114934</name>
</gene>
<organism evidence="2 3">
    <name type="scientific">Tulasnella calospora MUT 4182</name>
    <dbReference type="NCBI Taxonomy" id="1051891"/>
    <lineage>
        <taxon>Eukaryota</taxon>
        <taxon>Fungi</taxon>
        <taxon>Dikarya</taxon>
        <taxon>Basidiomycota</taxon>
        <taxon>Agaricomycotina</taxon>
        <taxon>Agaricomycetes</taxon>
        <taxon>Cantharellales</taxon>
        <taxon>Tulasnellaceae</taxon>
        <taxon>Tulasnella</taxon>
    </lineage>
</organism>
<dbReference type="AlphaFoldDB" id="A0A0C3Q2U2"/>
<reference evidence="2 3" key="1">
    <citation type="submission" date="2014-04" db="EMBL/GenBank/DDBJ databases">
        <authorList>
            <consortium name="DOE Joint Genome Institute"/>
            <person name="Kuo A."/>
            <person name="Girlanda M."/>
            <person name="Perotto S."/>
            <person name="Kohler A."/>
            <person name="Nagy L.G."/>
            <person name="Floudas D."/>
            <person name="Copeland A."/>
            <person name="Barry K.W."/>
            <person name="Cichocki N."/>
            <person name="Veneault-Fourrey C."/>
            <person name="LaButti K."/>
            <person name="Lindquist E.A."/>
            <person name="Lipzen A."/>
            <person name="Lundell T."/>
            <person name="Morin E."/>
            <person name="Murat C."/>
            <person name="Sun H."/>
            <person name="Tunlid A."/>
            <person name="Henrissat B."/>
            <person name="Grigoriev I.V."/>
            <person name="Hibbett D.S."/>
            <person name="Martin F."/>
            <person name="Nordberg H.P."/>
            <person name="Cantor M.N."/>
            <person name="Hua S.X."/>
        </authorList>
    </citation>
    <scope>NUCLEOTIDE SEQUENCE [LARGE SCALE GENOMIC DNA]</scope>
    <source>
        <strain evidence="2 3">MUT 4182</strain>
    </source>
</reference>
<evidence type="ECO:0000313" key="2">
    <source>
        <dbReference type="EMBL" id="KIO22855.1"/>
    </source>
</evidence>
<proteinExistence type="predicted"/>
<evidence type="ECO:0000256" key="1">
    <source>
        <dbReference type="SAM" id="MobiDB-lite"/>
    </source>
</evidence>
<feature type="region of interest" description="Disordered" evidence="1">
    <location>
        <begin position="87"/>
        <end position="109"/>
    </location>
</feature>
<sequence>MLCCRILRCHAAFPVSSTLEAIWWDRTSPEVRHVRTPFTEDDRQPPKYRSQCSLRALEMRLWRPHNIALTILQAGVYNAAAIDVKRAKGVQPKKGPKKRATRTRPHAAI</sequence>
<feature type="compositionally biased region" description="Basic residues" evidence="1">
    <location>
        <begin position="94"/>
        <end position="109"/>
    </location>
</feature>
<keyword evidence="3" id="KW-1185">Reference proteome</keyword>
<accession>A0A0C3Q2U2</accession>